<dbReference type="EC" id="3.1.26.4" evidence="1"/>
<dbReference type="EMBL" id="CM037027">
    <property type="protein sequence ID" value="KAH7658023.1"/>
    <property type="molecule type" value="Genomic_DNA"/>
</dbReference>
<evidence type="ECO:0000313" key="2">
    <source>
        <dbReference type="Proteomes" id="UP000827976"/>
    </source>
</evidence>
<keyword evidence="1" id="KW-0808">Transferase</keyword>
<gene>
    <name evidence="1" type="ORF">IHE45_17G059400</name>
</gene>
<protein>
    <submittedName>
        <fullName evidence="1">Ribonuclease H protein</fullName>
        <ecNumber evidence="1">2.7.7.49</ecNumber>
        <ecNumber evidence="1">2.7.7.7</ecNumber>
        <ecNumber evidence="1">3.1.26.4</ecNumber>
    </submittedName>
</protein>
<proteinExistence type="predicted"/>
<comment type="caution">
    <text evidence="1">The sequence shown here is derived from an EMBL/GenBank/DDBJ whole genome shotgun (WGS) entry which is preliminary data.</text>
</comment>
<dbReference type="Proteomes" id="UP000827976">
    <property type="component" value="Chromosome 17"/>
</dbReference>
<sequence length="152" mass="17470">MPDKLEGLKQIQSFLGKLNYARNFIPNLSKLTGPLYNKTKQNGERKFNNEDIKLIQKIKQTVSNIKPLELPPPNYYLIIETDGRIGGWGAVLKFRPKKESLKNKEKISRYDSGTYNTKVISTDAEILACIKAMKKFKLFVIEGKEFLLRTNC</sequence>
<dbReference type="EC" id="2.7.7.49" evidence="1"/>
<evidence type="ECO:0000313" key="1">
    <source>
        <dbReference type="EMBL" id="KAH7658023.1"/>
    </source>
</evidence>
<name>A0ACB7UCL5_DIOAL</name>
<keyword evidence="1" id="KW-0548">Nucleotidyltransferase</keyword>
<keyword evidence="2" id="KW-1185">Reference proteome</keyword>
<organism evidence="1 2">
    <name type="scientific">Dioscorea alata</name>
    <name type="common">Purple yam</name>
    <dbReference type="NCBI Taxonomy" id="55571"/>
    <lineage>
        <taxon>Eukaryota</taxon>
        <taxon>Viridiplantae</taxon>
        <taxon>Streptophyta</taxon>
        <taxon>Embryophyta</taxon>
        <taxon>Tracheophyta</taxon>
        <taxon>Spermatophyta</taxon>
        <taxon>Magnoliopsida</taxon>
        <taxon>Liliopsida</taxon>
        <taxon>Dioscoreales</taxon>
        <taxon>Dioscoreaceae</taxon>
        <taxon>Dioscorea</taxon>
    </lineage>
</organism>
<dbReference type="EC" id="2.7.7.7" evidence="1"/>
<reference evidence="2" key="1">
    <citation type="journal article" date="2022" name="Nat. Commun.">
        <title>Chromosome evolution and the genetic basis of agronomically important traits in greater yam.</title>
        <authorList>
            <person name="Bredeson J.V."/>
            <person name="Lyons J.B."/>
            <person name="Oniyinde I.O."/>
            <person name="Okereke N.R."/>
            <person name="Kolade O."/>
            <person name="Nnabue I."/>
            <person name="Nwadili C.O."/>
            <person name="Hribova E."/>
            <person name="Parker M."/>
            <person name="Nwogha J."/>
            <person name="Shu S."/>
            <person name="Carlson J."/>
            <person name="Kariba R."/>
            <person name="Muthemba S."/>
            <person name="Knop K."/>
            <person name="Barton G.J."/>
            <person name="Sherwood A.V."/>
            <person name="Lopez-Montes A."/>
            <person name="Asiedu R."/>
            <person name="Jamnadass R."/>
            <person name="Muchugi A."/>
            <person name="Goodstein D."/>
            <person name="Egesi C.N."/>
            <person name="Featherston J."/>
            <person name="Asfaw A."/>
            <person name="Simpson G.G."/>
            <person name="Dolezel J."/>
            <person name="Hendre P.S."/>
            <person name="Van Deynze A."/>
            <person name="Kumar P.L."/>
            <person name="Obidiegwu J.E."/>
            <person name="Bhattacharjee R."/>
            <person name="Rokhsar D.S."/>
        </authorList>
    </citation>
    <scope>NUCLEOTIDE SEQUENCE [LARGE SCALE GENOMIC DNA]</scope>
    <source>
        <strain evidence="2">cv. TDa95/00328</strain>
    </source>
</reference>
<accession>A0ACB7UCL5</accession>
<keyword evidence="1" id="KW-0378">Hydrolase</keyword>